<gene>
    <name evidence="3" type="ORF">JD81_05079</name>
</gene>
<sequence>MILDDARAAGPTSYPWLRPTAVAAPLLLLGYGLLRLVDGLDGHRDKGGWEWNVGHVLFLLGILVFAALLVQLRGLLGTRSPRAVRARTARHPAARSPRNGAVPDVATMAGLAGAVAFVWVIVGDLFPRFAEAVETPDLVFLGGPLLFQLGLLTLLVLAVRARMAPVWGPPLVLAGFVAIAVSLDLLPVGAALVLAGLAPLTPAPAPAEPAPSGAPRRPGTGRTGRG</sequence>
<proteinExistence type="predicted"/>
<dbReference type="EMBL" id="VLLP01000001">
    <property type="protein sequence ID" value="TWJ31521.1"/>
    <property type="molecule type" value="Genomic_DNA"/>
</dbReference>
<comment type="caution">
    <text evidence="3">The sequence shown here is derived from an EMBL/GenBank/DDBJ whole genome shotgun (WGS) entry which is preliminary data.</text>
</comment>
<evidence type="ECO:0000313" key="4">
    <source>
        <dbReference type="Proteomes" id="UP000319728"/>
    </source>
</evidence>
<feature type="transmembrane region" description="Helical" evidence="2">
    <location>
        <begin position="16"/>
        <end position="34"/>
    </location>
</feature>
<evidence type="ECO:0000256" key="2">
    <source>
        <dbReference type="SAM" id="Phobius"/>
    </source>
</evidence>
<keyword evidence="2" id="KW-1133">Transmembrane helix</keyword>
<keyword evidence="2" id="KW-0812">Transmembrane</keyword>
<name>A0A562WN21_9ACTN</name>
<feature type="compositionally biased region" description="Low complexity" evidence="1">
    <location>
        <begin position="210"/>
        <end position="220"/>
    </location>
</feature>
<feature type="transmembrane region" description="Helical" evidence="2">
    <location>
        <begin position="171"/>
        <end position="198"/>
    </location>
</feature>
<evidence type="ECO:0000313" key="3">
    <source>
        <dbReference type="EMBL" id="TWJ31521.1"/>
    </source>
</evidence>
<evidence type="ECO:0000256" key="1">
    <source>
        <dbReference type="SAM" id="MobiDB-lite"/>
    </source>
</evidence>
<accession>A0A562WN21</accession>
<protein>
    <submittedName>
        <fullName evidence="3">Uncharacterized protein</fullName>
    </submittedName>
</protein>
<organism evidence="3 4">
    <name type="scientific">Micromonospora sagamiensis</name>
    <dbReference type="NCBI Taxonomy" id="47875"/>
    <lineage>
        <taxon>Bacteria</taxon>
        <taxon>Bacillati</taxon>
        <taxon>Actinomycetota</taxon>
        <taxon>Actinomycetes</taxon>
        <taxon>Micromonosporales</taxon>
        <taxon>Micromonosporaceae</taxon>
        <taxon>Micromonospora</taxon>
    </lineage>
</organism>
<feature type="transmembrane region" description="Helical" evidence="2">
    <location>
        <begin position="138"/>
        <end position="159"/>
    </location>
</feature>
<dbReference type="RefSeq" id="WP_244948737.1">
    <property type="nucleotide sequence ID" value="NZ_VLLP01000001.1"/>
</dbReference>
<dbReference type="Proteomes" id="UP000319728">
    <property type="component" value="Unassembled WGS sequence"/>
</dbReference>
<reference evidence="3 4" key="1">
    <citation type="submission" date="2019-07" db="EMBL/GenBank/DDBJ databases">
        <title>R&amp;d 2014.</title>
        <authorList>
            <person name="Klenk H.-P."/>
        </authorList>
    </citation>
    <scope>NUCLEOTIDE SEQUENCE [LARGE SCALE GENOMIC DNA]</scope>
    <source>
        <strain evidence="3 4">DSM 43912</strain>
    </source>
</reference>
<feature type="transmembrane region" description="Helical" evidence="2">
    <location>
        <begin position="54"/>
        <end position="76"/>
    </location>
</feature>
<feature type="region of interest" description="Disordered" evidence="1">
    <location>
        <begin position="204"/>
        <end position="226"/>
    </location>
</feature>
<keyword evidence="2" id="KW-0472">Membrane</keyword>
<dbReference type="AlphaFoldDB" id="A0A562WN21"/>
<feature type="transmembrane region" description="Helical" evidence="2">
    <location>
        <begin position="105"/>
        <end position="126"/>
    </location>
</feature>
<keyword evidence="4" id="KW-1185">Reference proteome</keyword>